<evidence type="ECO:0008006" key="4">
    <source>
        <dbReference type="Google" id="ProtNLM"/>
    </source>
</evidence>
<keyword evidence="3" id="KW-1185">Reference proteome</keyword>
<feature type="signal peptide" evidence="1">
    <location>
        <begin position="1"/>
        <end position="19"/>
    </location>
</feature>
<dbReference type="Proteomes" id="UP000036406">
    <property type="component" value="Chromosome"/>
</dbReference>
<evidence type="ECO:0000256" key="1">
    <source>
        <dbReference type="SAM" id="SignalP"/>
    </source>
</evidence>
<organism evidence="2 3">
    <name type="scientific">Marinobacter psychrophilus</name>
    <dbReference type="NCBI Taxonomy" id="330734"/>
    <lineage>
        <taxon>Bacteria</taxon>
        <taxon>Pseudomonadati</taxon>
        <taxon>Pseudomonadota</taxon>
        <taxon>Gammaproteobacteria</taxon>
        <taxon>Pseudomonadales</taxon>
        <taxon>Marinobacteraceae</taxon>
        <taxon>Marinobacter</taxon>
    </lineage>
</organism>
<dbReference type="PATRIC" id="fig|330734.3.peg.2328"/>
<dbReference type="KEGG" id="mpq:ABA45_11095"/>
<evidence type="ECO:0000313" key="3">
    <source>
        <dbReference type="Proteomes" id="UP000036406"/>
    </source>
</evidence>
<reference evidence="2 3" key="1">
    <citation type="submission" date="2015-05" db="EMBL/GenBank/DDBJ databases">
        <title>Complete genome of Marinobacter psychrophilus strain 20041T isolated from sea-ice of the Canadian Basin.</title>
        <authorList>
            <person name="Song L."/>
            <person name="Ren L."/>
            <person name="Yu Y."/>
            <person name="Wang X."/>
        </authorList>
    </citation>
    <scope>NUCLEOTIDE SEQUENCE [LARGE SCALE GENOMIC DNA]</scope>
    <source>
        <strain evidence="2 3">20041</strain>
    </source>
</reference>
<evidence type="ECO:0000313" key="2">
    <source>
        <dbReference type="EMBL" id="AKO54332.1"/>
    </source>
</evidence>
<sequence length="95" mass="10377">MLRAGLLSAALVTTLSVMPASTQELFIPLGQQGTRDAISLPQTGMKAEGVRVRWGSPESTRGPVGQPPISQWHYPAFVVYFESERVIRAVVKRTP</sequence>
<name>A0A0H4IHI3_9GAMM</name>
<accession>A0A0H4IHI3</accession>
<protein>
    <recommendedName>
        <fullName evidence="4">Phosphodiesterase</fullName>
    </recommendedName>
</protein>
<dbReference type="AlphaFoldDB" id="A0A0H4IHI3"/>
<dbReference type="STRING" id="330734.ABA45_11095"/>
<keyword evidence="1" id="KW-0732">Signal</keyword>
<proteinExistence type="predicted"/>
<gene>
    <name evidence="2" type="ORF">ABA45_11095</name>
</gene>
<feature type="chain" id="PRO_5005206607" description="Phosphodiesterase" evidence="1">
    <location>
        <begin position="20"/>
        <end position="95"/>
    </location>
</feature>
<dbReference type="EMBL" id="CP011494">
    <property type="protein sequence ID" value="AKO54332.1"/>
    <property type="molecule type" value="Genomic_DNA"/>
</dbReference>